<feature type="non-terminal residue" evidence="2">
    <location>
        <position position="52"/>
    </location>
</feature>
<feature type="compositionally biased region" description="Basic residues" evidence="1">
    <location>
        <begin position="36"/>
        <end position="52"/>
    </location>
</feature>
<accession>A0A6J4V3P3</accession>
<feature type="region of interest" description="Disordered" evidence="1">
    <location>
        <begin position="1"/>
        <end position="52"/>
    </location>
</feature>
<dbReference type="AlphaFoldDB" id="A0A6J4V3P3"/>
<reference evidence="2" key="1">
    <citation type="submission" date="2020-02" db="EMBL/GenBank/DDBJ databases">
        <authorList>
            <person name="Meier V. D."/>
        </authorList>
    </citation>
    <scope>NUCLEOTIDE SEQUENCE</scope>
    <source>
        <strain evidence="2">AVDCRST_MAG88</strain>
    </source>
</reference>
<gene>
    <name evidence="2" type="ORF">AVDCRST_MAG88-1930</name>
</gene>
<feature type="compositionally biased region" description="Basic and acidic residues" evidence="1">
    <location>
        <begin position="22"/>
        <end position="35"/>
    </location>
</feature>
<sequence>RDGGGMAQARRRPGEGGGPALPRRERQVDQRDRIARQRHAAHPQQRPAHRGV</sequence>
<feature type="non-terminal residue" evidence="2">
    <location>
        <position position="1"/>
    </location>
</feature>
<evidence type="ECO:0000313" key="2">
    <source>
        <dbReference type="EMBL" id="CAA9566374.1"/>
    </source>
</evidence>
<protein>
    <submittedName>
        <fullName evidence="2">Uncharacterized protein</fullName>
    </submittedName>
</protein>
<dbReference type="EMBL" id="CADCWM010000524">
    <property type="protein sequence ID" value="CAA9566374.1"/>
    <property type="molecule type" value="Genomic_DNA"/>
</dbReference>
<evidence type="ECO:0000256" key="1">
    <source>
        <dbReference type="SAM" id="MobiDB-lite"/>
    </source>
</evidence>
<proteinExistence type="predicted"/>
<name>A0A6J4V3P3_9BACT</name>
<organism evidence="2">
    <name type="scientific">uncultured Thermomicrobiales bacterium</name>
    <dbReference type="NCBI Taxonomy" id="1645740"/>
    <lineage>
        <taxon>Bacteria</taxon>
        <taxon>Pseudomonadati</taxon>
        <taxon>Thermomicrobiota</taxon>
        <taxon>Thermomicrobia</taxon>
        <taxon>Thermomicrobiales</taxon>
        <taxon>environmental samples</taxon>
    </lineage>
</organism>